<dbReference type="PANTHER" id="PTHR14859">
    <property type="entry name" value="CALCOFLUOR WHITE HYPERSENSITIVE PROTEIN PRECURSOR"/>
    <property type="match status" value="1"/>
</dbReference>
<keyword evidence="2" id="KW-0269">Exonuclease</keyword>
<evidence type="ECO:0000313" key="3">
    <source>
        <dbReference type="Proteomes" id="UP000199345"/>
    </source>
</evidence>
<dbReference type="InterPro" id="IPR051916">
    <property type="entry name" value="GPI-anchor_lipid_remodeler"/>
</dbReference>
<dbReference type="SUPFAM" id="SSF56219">
    <property type="entry name" value="DNase I-like"/>
    <property type="match status" value="1"/>
</dbReference>
<keyword evidence="2" id="KW-0255">Endonuclease</keyword>
<feature type="domain" description="Endonuclease/exonuclease/phosphatase" evidence="1">
    <location>
        <begin position="9"/>
        <end position="240"/>
    </location>
</feature>
<reference evidence="3" key="1">
    <citation type="submission" date="2016-10" db="EMBL/GenBank/DDBJ databases">
        <authorList>
            <person name="Varghese N."/>
            <person name="Submissions S."/>
        </authorList>
    </citation>
    <scope>NUCLEOTIDE SEQUENCE [LARGE SCALE GENOMIC DNA]</scope>
    <source>
        <strain evidence="3">Nm71</strain>
    </source>
</reference>
<dbReference type="InterPro" id="IPR036691">
    <property type="entry name" value="Endo/exonu/phosph_ase_sf"/>
</dbReference>
<dbReference type="OrthoDB" id="9793162at2"/>
<keyword evidence="3" id="KW-1185">Reference proteome</keyword>
<protein>
    <submittedName>
        <fullName evidence="2">Metal-dependent hydrolase, endonuclease/exonuclease/phosphatase family</fullName>
    </submittedName>
</protein>
<keyword evidence="2" id="KW-0378">Hydrolase</keyword>
<dbReference type="GO" id="GO:0016020">
    <property type="term" value="C:membrane"/>
    <property type="evidence" value="ECO:0007669"/>
    <property type="project" value="GOC"/>
</dbReference>
<keyword evidence="2" id="KW-0540">Nuclease</keyword>
<evidence type="ECO:0000313" key="2">
    <source>
        <dbReference type="EMBL" id="SET04934.1"/>
    </source>
</evidence>
<proteinExistence type="predicted"/>
<sequence>MFNKLSIATYNIHKGFSSFNQRLIVHKQRDCLRGLNTDIVFLQEVVGQHAKHAARFTNWPDGSQHEFFADSVWPESVYGKNAVYKSGHHGNAILSRYPIVSWENEDISAHRFESRGLLHCEISIPKWEENLHCICVHLGLFKKGRYTQLKALKKRIKRLVPAHAPLVIAGDFNDWRETTGPTVADALDLTEVFEFTDGRAARSFPSALPILRLDRIYVRGFHIENACVHHGHPWSKTSDHAALSTNVIRR</sequence>
<name>A0A1I0BFI4_9PROT</name>
<gene>
    <name evidence="2" type="ORF">SAMN05216326_11060</name>
</gene>
<dbReference type="AlphaFoldDB" id="A0A1I0BFI4"/>
<dbReference type="GO" id="GO:0004527">
    <property type="term" value="F:exonuclease activity"/>
    <property type="evidence" value="ECO:0007669"/>
    <property type="project" value="UniProtKB-KW"/>
</dbReference>
<dbReference type="PANTHER" id="PTHR14859:SF1">
    <property type="entry name" value="PGAP2-INTERACTING PROTEIN"/>
    <property type="match status" value="1"/>
</dbReference>
<dbReference type="RefSeq" id="WP_090657743.1">
    <property type="nucleotide sequence ID" value="NZ_FOIA01000010.1"/>
</dbReference>
<dbReference type="Proteomes" id="UP000199345">
    <property type="component" value="Unassembled WGS sequence"/>
</dbReference>
<dbReference type="GO" id="GO:0004519">
    <property type="term" value="F:endonuclease activity"/>
    <property type="evidence" value="ECO:0007669"/>
    <property type="project" value="UniProtKB-KW"/>
</dbReference>
<dbReference type="EMBL" id="FOIA01000010">
    <property type="protein sequence ID" value="SET04934.1"/>
    <property type="molecule type" value="Genomic_DNA"/>
</dbReference>
<dbReference type="InterPro" id="IPR005135">
    <property type="entry name" value="Endo/exonuclease/phosphatase"/>
</dbReference>
<dbReference type="Gene3D" id="3.60.10.10">
    <property type="entry name" value="Endonuclease/exonuclease/phosphatase"/>
    <property type="match status" value="1"/>
</dbReference>
<dbReference type="GO" id="GO:0006506">
    <property type="term" value="P:GPI anchor biosynthetic process"/>
    <property type="evidence" value="ECO:0007669"/>
    <property type="project" value="TreeGrafter"/>
</dbReference>
<organism evidence="2 3">
    <name type="scientific">Nitrosomonas marina</name>
    <dbReference type="NCBI Taxonomy" id="917"/>
    <lineage>
        <taxon>Bacteria</taxon>
        <taxon>Pseudomonadati</taxon>
        <taxon>Pseudomonadota</taxon>
        <taxon>Betaproteobacteria</taxon>
        <taxon>Nitrosomonadales</taxon>
        <taxon>Nitrosomonadaceae</taxon>
        <taxon>Nitrosomonas</taxon>
    </lineage>
</organism>
<dbReference type="Pfam" id="PF03372">
    <property type="entry name" value="Exo_endo_phos"/>
    <property type="match status" value="1"/>
</dbReference>
<evidence type="ECO:0000259" key="1">
    <source>
        <dbReference type="Pfam" id="PF03372"/>
    </source>
</evidence>
<accession>A0A1I0BFI4</accession>